<organism evidence="2">
    <name type="scientific">Clostridium butyricum</name>
    <dbReference type="NCBI Taxonomy" id="1492"/>
    <lineage>
        <taxon>Bacteria</taxon>
        <taxon>Bacillati</taxon>
        <taxon>Bacillota</taxon>
        <taxon>Clostridia</taxon>
        <taxon>Eubacteriales</taxon>
        <taxon>Clostridiaceae</taxon>
        <taxon>Clostridium</taxon>
    </lineage>
</organism>
<feature type="compositionally biased region" description="Basic and acidic residues" evidence="1">
    <location>
        <begin position="8"/>
        <end position="36"/>
    </location>
</feature>
<dbReference type="RefSeq" id="WP_156737156.1">
    <property type="nucleotide sequence ID" value="NZ_CACRTU010000037.1"/>
</dbReference>
<protein>
    <submittedName>
        <fullName evidence="2">Uncharacterized protein</fullName>
    </submittedName>
</protein>
<dbReference type="EMBL" id="CACRTU010000037">
    <property type="protein sequence ID" value="VYU68043.1"/>
    <property type="molecule type" value="Genomic_DNA"/>
</dbReference>
<feature type="region of interest" description="Disordered" evidence="1">
    <location>
        <begin position="1"/>
        <end position="91"/>
    </location>
</feature>
<accession>A0A6N3GVR8</accession>
<name>A0A6N3GVR8_CLOBU</name>
<evidence type="ECO:0000256" key="1">
    <source>
        <dbReference type="SAM" id="MobiDB-lite"/>
    </source>
</evidence>
<evidence type="ECO:0000313" key="2">
    <source>
        <dbReference type="EMBL" id="VYU68043.1"/>
    </source>
</evidence>
<reference evidence="2" key="1">
    <citation type="submission" date="2019-11" db="EMBL/GenBank/DDBJ databases">
        <authorList>
            <person name="Feng L."/>
        </authorList>
    </citation>
    <scope>NUCLEOTIDE SEQUENCE</scope>
    <source>
        <strain evidence="2">CButyricumLFYP62</strain>
    </source>
</reference>
<gene>
    <name evidence="2" type="ORF">CBLFYP62_03303</name>
</gene>
<sequence length="206" mass="23087">MASNRFAKKMEENHKEDVKKIVQSNKDNDLDTKSSDEVNNVVEDTNKADNSADVNENEDTNETDNVSDVTEDEGKDESNGNNSSTDKAAKKKLKIDDAKAITKDKFGLGVRVDVLKEIENINKVYKKNSIKSNASIVVEKALATIYDESTKSFNLDVEKKADLKTTTFNIDTKYIKAVEHLAEDKNVSKSEVFDLLIREALSNLYE</sequence>
<dbReference type="AlphaFoldDB" id="A0A6N3GVR8"/>
<proteinExistence type="predicted"/>